<feature type="signal peptide" evidence="1">
    <location>
        <begin position="1"/>
        <end position="22"/>
    </location>
</feature>
<accession>A0A3N7HMD6</accession>
<dbReference type="InterPro" id="IPR042230">
    <property type="entry name" value="CusF_sf"/>
</dbReference>
<proteinExistence type="predicted"/>
<dbReference type="InterPro" id="IPR021647">
    <property type="entry name" value="CusF_Ec"/>
</dbReference>
<evidence type="ECO:0000256" key="1">
    <source>
        <dbReference type="SAM" id="SignalP"/>
    </source>
</evidence>
<dbReference type="Proteomes" id="UP000267464">
    <property type="component" value="Unassembled WGS sequence"/>
</dbReference>
<dbReference type="Gene3D" id="2.40.50.320">
    <property type="entry name" value="Copper binding periplasmic protein CusF"/>
    <property type="match status" value="1"/>
</dbReference>
<sequence>MPHLLLALILGALAALSFIAHASNATVPGTTAVSAIGTTVYCYGEIKKVDAGQGKVTLKHGPIENLGMPAMTMVYRVTDPAKLANLKAGDMVKFKADRLDGLFVLTALERR</sequence>
<protein>
    <recommendedName>
        <fullName evidence="4">Copper-binding protein</fullName>
    </recommendedName>
</protein>
<reference evidence="2 3" key="1">
    <citation type="submission" date="2018-08" db="EMBL/GenBank/DDBJ databases">
        <authorList>
            <person name="Khan S.A."/>
            <person name="Jeon C.O."/>
            <person name="Chun B.H."/>
            <person name="Jeong S.E."/>
        </authorList>
    </citation>
    <scope>NUCLEOTIDE SEQUENCE [LARGE SCALE GENOMIC DNA]</scope>
    <source>
        <strain evidence="2 3">S-16</strain>
    </source>
</reference>
<evidence type="ECO:0000313" key="2">
    <source>
        <dbReference type="EMBL" id="RQP21791.1"/>
    </source>
</evidence>
<keyword evidence="1" id="KW-0732">Signal</keyword>
<gene>
    <name evidence="2" type="ORF">DZC73_25440</name>
</gene>
<name>A0A3N7HMD6_9BURK</name>
<feature type="chain" id="PRO_5018028861" description="Copper-binding protein" evidence="1">
    <location>
        <begin position="23"/>
        <end position="111"/>
    </location>
</feature>
<organism evidence="2 3">
    <name type="scientific">Piscinibacter terrae</name>
    <dbReference type="NCBI Taxonomy" id="2496871"/>
    <lineage>
        <taxon>Bacteria</taxon>
        <taxon>Pseudomonadati</taxon>
        <taxon>Pseudomonadota</taxon>
        <taxon>Betaproteobacteria</taxon>
        <taxon>Burkholderiales</taxon>
        <taxon>Sphaerotilaceae</taxon>
        <taxon>Piscinibacter</taxon>
    </lineage>
</organism>
<dbReference type="OrthoDB" id="9180744at2"/>
<keyword evidence="3" id="KW-1185">Reference proteome</keyword>
<evidence type="ECO:0008006" key="4">
    <source>
        <dbReference type="Google" id="ProtNLM"/>
    </source>
</evidence>
<dbReference type="RefSeq" id="WP_124543203.1">
    <property type="nucleotide sequence ID" value="NZ_QUSW01000009.1"/>
</dbReference>
<evidence type="ECO:0000313" key="3">
    <source>
        <dbReference type="Proteomes" id="UP000267464"/>
    </source>
</evidence>
<comment type="caution">
    <text evidence="2">The sequence shown here is derived from an EMBL/GenBank/DDBJ whole genome shotgun (WGS) entry which is preliminary data.</text>
</comment>
<dbReference type="AlphaFoldDB" id="A0A3N7HMD6"/>
<reference evidence="2 3" key="2">
    <citation type="submission" date="2018-12" db="EMBL/GenBank/DDBJ databases">
        <title>Rhizobacter gummiphilus sp. nov., a rubber-degrading bacterium isolated from the soil of a botanical garden in Japan.</title>
        <authorList>
            <person name="Shunsuke S.S."/>
        </authorList>
    </citation>
    <scope>NUCLEOTIDE SEQUENCE [LARGE SCALE GENOMIC DNA]</scope>
    <source>
        <strain evidence="2 3">S-16</strain>
    </source>
</reference>
<dbReference type="Pfam" id="PF11604">
    <property type="entry name" value="CusF_Ec"/>
    <property type="match status" value="1"/>
</dbReference>
<dbReference type="EMBL" id="QUSW01000009">
    <property type="protein sequence ID" value="RQP21791.1"/>
    <property type="molecule type" value="Genomic_DNA"/>
</dbReference>